<keyword evidence="2 4" id="KW-0808">Transferase</keyword>
<dbReference type="AlphaFoldDB" id="A0A2A6E0F4"/>
<dbReference type="Proteomes" id="UP000243688">
    <property type="component" value="Unassembled WGS sequence"/>
</dbReference>
<dbReference type="CDD" id="cd02440">
    <property type="entry name" value="AdoMet_MTases"/>
    <property type="match status" value="1"/>
</dbReference>
<evidence type="ECO:0000313" key="5">
    <source>
        <dbReference type="Proteomes" id="UP000243688"/>
    </source>
</evidence>
<dbReference type="InterPro" id="IPR041698">
    <property type="entry name" value="Methyltransf_25"/>
</dbReference>
<dbReference type="Pfam" id="PF13649">
    <property type="entry name" value="Methyltransf_25"/>
    <property type="match status" value="1"/>
</dbReference>
<accession>A0A2A6E0F4</accession>
<dbReference type="GO" id="GO:0008168">
    <property type="term" value="F:methyltransferase activity"/>
    <property type="evidence" value="ECO:0007669"/>
    <property type="project" value="UniProtKB-KW"/>
</dbReference>
<organism evidence="4 5">
    <name type="scientific">Candidatus Reconcilbacillus cellulovorans</name>
    <dbReference type="NCBI Taxonomy" id="1906605"/>
    <lineage>
        <taxon>Bacteria</taxon>
        <taxon>Bacillati</taxon>
        <taxon>Bacillota</taxon>
        <taxon>Bacilli</taxon>
        <taxon>Bacillales</taxon>
        <taxon>Paenibacillaceae</taxon>
        <taxon>Candidatus Reconcilbacillus</taxon>
    </lineage>
</organism>
<proteinExistence type="predicted"/>
<dbReference type="PANTHER" id="PTHR43861:SF1">
    <property type="entry name" value="TRANS-ACONITATE 2-METHYLTRANSFERASE"/>
    <property type="match status" value="1"/>
</dbReference>
<comment type="caution">
    <text evidence="4">The sequence shown here is derived from an EMBL/GenBank/DDBJ whole genome shotgun (WGS) entry which is preliminary data.</text>
</comment>
<name>A0A2A6E0F4_9BACL</name>
<evidence type="ECO:0000259" key="3">
    <source>
        <dbReference type="Pfam" id="PF13649"/>
    </source>
</evidence>
<dbReference type="Gene3D" id="3.40.50.150">
    <property type="entry name" value="Vaccinia Virus protein VP39"/>
    <property type="match status" value="1"/>
</dbReference>
<dbReference type="InterPro" id="IPR029063">
    <property type="entry name" value="SAM-dependent_MTases_sf"/>
</dbReference>
<keyword evidence="1 4" id="KW-0489">Methyltransferase</keyword>
<evidence type="ECO:0000313" key="4">
    <source>
        <dbReference type="EMBL" id="PDO10473.1"/>
    </source>
</evidence>
<feature type="domain" description="Methyltransferase" evidence="3">
    <location>
        <begin position="34"/>
        <end position="121"/>
    </location>
</feature>
<dbReference type="EMBL" id="MOXJ01000014">
    <property type="protein sequence ID" value="PDO10473.1"/>
    <property type="molecule type" value="Genomic_DNA"/>
</dbReference>
<dbReference type="SUPFAM" id="SSF53335">
    <property type="entry name" value="S-adenosyl-L-methionine-dependent methyltransferases"/>
    <property type="match status" value="1"/>
</dbReference>
<evidence type="ECO:0000256" key="2">
    <source>
        <dbReference type="ARBA" id="ARBA00022679"/>
    </source>
</evidence>
<sequence length="249" mass="28286">MEWQAGLYDRHYGFVSEYGKGLLPLLAPKPGERILDLGCGTGDLTAEIHRSGAEVIGVDRSEAMIREARRKFPSIEFVCADAVTFESGRSFHAVFSNAVLHWIRDAEALLRNVYRLLLPGGRFVAEFGGAGNVRTIEDAIRRVMARRGRVAESPWFFPTIGEYAVLMEKAGFCVVFAAHFERMTELEDGENGLDHWIRMFAFPYLAELSEAEIRSLIEDVKAQVRDHLFYDGKWHADYRRIRVAAVRED</sequence>
<gene>
    <name evidence="4" type="ORF">BLM47_07000</name>
</gene>
<protein>
    <submittedName>
        <fullName evidence="4">SAM-dependent methyltransferase</fullName>
    </submittedName>
</protein>
<evidence type="ECO:0000256" key="1">
    <source>
        <dbReference type="ARBA" id="ARBA00022603"/>
    </source>
</evidence>
<dbReference type="PANTHER" id="PTHR43861">
    <property type="entry name" value="TRANS-ACONITATE 2-METHYLTRANSFERASE-RELATED"/>
    <property type="match status" value="1"/>
</dbReference>
<dbReference type="GO" id="GO:0032259">
    <property type="term" value="P:methylation"/>
    <property type="evidence" value="ECO:0007669"/>
    <property type="project" value="UniProtKB-KW"/>
</dbReference>
<reference evidence="4 5" key="1">
    <citation type="submission" date="2016-12" db="EMBL/GenBank/DDBJ databases">
        <title>Candidatus Reconcilibacillus cellulovorans genome.</title>
        <authorList>
            <person name="Kolinko S."/>
            <person name="Wu Y.-W."/>
            <person name="Tachea F."/>
            <person name="Denzel E."/>
            <person name="Hiras J."/>
            <person name="Baecker N."/>
            <person name="Chan L.J."/>
            <person name="Eichorst S.A."/>
            <person name="Frey D."/>
            <person name="Adams P.D."/>
            <person name="Pray T."/>
            <person name="Tanjore D."/>
            <person name="Petzold C.J."/>
            <person name="Gladden J.M."/>
            <person name="Simmons B.A."/>
            <person name="Singer S.W."/>
        </authorList>
    </citation>
    <scope>NUCLEOTIDE SEQUENCE [LARGE SCALE GENOMIC DNA]</scope>
    <source>
        <strain evidence="4">JTherm</strain>
    </source>
</reference>